<gene>
    <name evidence="2" type="ORF">PC113_g17483</name>
    <name evidence="3" type="ORF">PC117_g18507</name>
</gene>
<proteinExistence type="predicted"/>
<dbReference type="PANTHER" id="PTHR31569:SF4">
    <property type="entry name" value="SWIM-TYPE DOMAIN-CONTAINING PROTEIN"/>
    <property type="match status" value="1"/>
</dbReference>
<dbReference type="Pfam" id="PF21056">
    <property type="entry name" value="ZSWIM1-3_RNaseH-like"/>
    <property type="match status" value="1"/>
</dbReference>
<dbReference type="EMBL" id="RCMG01000757">
    <property type="protein sequence ID" value="KAG2848979.1"/>
    <property type="molecule type" value="Genomic_DNA"/>
</dbReference>
<dbReference type="VEuPathDB" id="FungiDB:PC110_g18819"/>
<organism evidence="2 4">
    <name type="scientific">Phytophthora cactorum</name>
    <dbReference type="NCBI Taxonomy" id="29920"/>
    <lineage>
        <taxon>Eukaryota</taxon>
        <taxon>Sar</taxon>
        <taxon>Stramenopiles</taxon>
        <taxon>Oomycota</taxon>
        <taxon>Peronosporomycetes</taxon>
        <taxon>Peronosporales</taxon>
        <taxon>Peronosporaceae</taxon>
        <taxon>Phytophthora</taxon>
    </lineage>
</organism>
<dbReference type="Proteomes" id="UP000735874">
    <property type="component" value="Unassembled WGS sequence"/>
</dbReference>
<evidence type="ECO:0000313" key="2">
    <source>
        <dbReference type="EMBL" id="KAG2848979.1"/>
    </source>
</evidence>
<dbReference type="Proteomes" id="UP000736787">
    <property type="component" value="Unassembled WGS sequence"/>
</dbReference>
<dbReference type="InterPro" id="IPR052579">
    <property type="entry name" value="Zinc_finger_SWIM"/>
</dbReference>
<sequence>MSDVELTIAKIKDSDENQVAELLVKFDLAAPGIVSAAGEDTHGDTAVVTISSEHMGKLYKRLPEILLVDCMHKTNRYKYQLCALMIVDQFGNGQAVQHSVIERDADWHMMEVVDQFQRVNDWERTKLIMVDKDLNEIEVLRSMFSDARILLCHLHVLK</sequence>
<name>A0A8T0YQR1_9STRA</name>
<evidence type="ECO:0000259" key="1">
    <source>
        <dbReference type="Pfam" id="PF21056"/>
    </source>
</evidence>
<comment type="caution">
    <text evidence="2">The sequence shown here is derived from an EMBL/GenBank/DDBJ whole genome shotgun (WGS) entry which is preliminary data.</text>
</comment>
<dbReference type="AlphaFoldDB" id="A0A8T0YQR1"/>
<dbReference type="InterPro" id="IPR048324">
    <property type="entry name" value="ZSWIM1-3_RNaseH-like"/>
</dbReference>
<reference evidence="2" key="1">
    <citation type="submission" date="2018-10" db="EMBL/GenBank/DDBJ databases">
        <title>Effector identification in a new, highly contiguous assembly of the strawberry crown rot pathogen Phytophthora cactorum.</title>
        <authorList>
            <person name="Armitage A.D."/>
            <person name="Nellist C.F."/>
            <person name="Bates H."/>
            <person name="Vickerstaff R.J."/>
            <person name="Harrison R.J."/>
        </authorList>
    </citation>
    <scope>NUCLEOTIDE SEQUENCE</scope>
    <source>
        <strain evidence="2">15-7</strain>
        <strain evidence="3">4040</strain>
    </source>
</reference>
<accession>A0A8T0YQR1</accession>
<evidence type="ECO:0000313" key="3">
    <source>
        <dbReference type="EMBL" id="KAG2913807.1"/>
    </source>
</evidence>
<dbReference type="EMBL" id="RCMK01000750">
    <property type="protein sequence ID" value="KAG2913807.1"/>
    <property type="molecule type" value="Genomic_DNA"/>
</dbReference>
<protein>
    <recommendedName>
        <fullName evidence="1">ZSWIM1/3 RNaseH-like domain-containing protein</fullName>
    </recommendedName>
</protein>
<evidence type="ECO:0000313" key="4">
    <source>
        <dbReference type="Proteomes" id="UP000735874"/>
    </source>
</evidence>
<dbReference type="PANTHER" id="PTHR31569">
    <property type="entry name" value="SWIM-TYPE DOMAIN-CONTAINING PROTEIN"/>
    <property type="match status" value="1"/>
</dbReference>
<feature type="domain" description="ZSWIM1/3 RNaseH-like" evidence="1">
    <location>
        <begin position="40"/>
        <end position="150"/>
    </location>
</feature>